<keyword evidence="9" id="KW-0325">Glycoprotein</keyword>
<evidence type="ECO:0000256" key="4">
    <source>
        <dbReference type="ARBA" id="ARBA00022645"/>
    </source>
</evidence>
<dbReference type="GO" id="GO:0004185">
    <property type="term" value="F:serine-type carboxypeptidase activity"/>
    <property type="evidence" value="ECO:0007669"/>
    <property type="project" value="InterPro"/>
</dbReference>
<sequence length="676" mass="75772">MQAHSRSSAPRNYVPRCDRWLKESCSKVFDLMDCRAALDFCLAEIVDPYIAAGHNPYDMTTPCEGGHMDALCYPITKCPVPSALLIRYSDVMCLFRWIEEYLNRPDVRSTLGVDPAIGNYTFLSPKVQTAFLATLDELSTPAQYYLAGLLERGVRALIYAGADDYICNWVGNERMTLELEWTEQERFKAQPLRSWNISGKPAGLTRSAGPFTFATIFGAGHMAPYNAPAESLELNSYIGGRSTIVYPYDNSNLEPVELGASIFVKANENLWRATDEFELDRIDFGDDDNVMGIWDGANFVLTTGGGSFYSGWWDTLKIIWRYGYRAPQRTQAITISYSVLASAPRFSNVTTLASTLGWTELIVQTTSEYFDLQGVDRRFSRELVEAATRVNYGQNSDEILLWKASARSRLRAQRVSKAATSRYLRTSWCTRTQQCISIPQLTLLASVAFWTVAASYIPITRTSLPWCHSGRALPLFLDYIFSFGASIAPIPEQPYVRLHVTLLSTTASTPHASYFGLKHGTKAPTEVLTTWEGVRTGGEHEPEFNSLTYHGPEWVVKIFSKERVSDEWLAKVFDGQVGWVYRKEWDAYPVLPPTTDFPPVKLADGLYYVNAFEPFISTMETETIASRNAVDLLLQEQFDAGICGKSTVGDDDGDASSENESSHEKDGKDFVLGWDC</sequence>
<evidence type="ECO:0000256" key="6">
    <source>
        <dbReference type="ARBA" id="ARBA00022801"/>
    </source>
</evidence>
<dbReference type="STRING" id="5627.A0A1C7MKW2"/>
<evidence type="ECO:0000256" key="9">
    <source>
        <dbReference type="ARBA" id="ARBA00023180"/>
    </source>
</evidence>
<dbReference type="Gene3D" id="3.40.50.12670">
    <property type="match status" value="1"/>
</dbReference>
<dbReference type="AlphaFoldDB" id="A0A1C7MKW2"/>
<evidence type="ECO:0000256" key="2">
    <source>
        <dbReference type="ARBA" id="ARBA00009431"/>
    </source>
</evidence>
<dbReference type="PANTHER" id="PTHR15944">
    <property type="entry name" value="FARNESYLCYSTEINE LYASE"/>
    <property type="match status" value="1"/>
</dbReference>
<feature type="domain" description="Prenylcysteine lyase" evidence="11">
    <location>
        <begin position="312"/>
        <end position="395"/>
    </location>
</feature>
<comment type="caution">
    <text evidence="12">The sequence shown here is derived from an EMBL/GenBank/DDBJ whole genome shotgun (WGS) entry which is preliminary data.</text>
</comment>
<evidence type="ECO:0000259" key="11">
    <source>
        <dbReference type="Pfam" id="PF07156"/>
    </source>
</evidence>
<evidence type="ECO:0000256" key="8">
    <source>
        <dbReference type="ARBA" id="ARBA00023002"/>
    </source>
</evidence>
<keyword evidence="8" id="KW-0560">Oxidoreductase</keyword>
<keyword evidence="7" id="KW-0274">FAD</keyword>
<evidence type="ECO:0000313" key="12">
    <source>
        <dbReference type="EMBL" id="OBZ77505.1"/>
    </source>
</evidence>
<dbReference type="InterPro" id="IPR010795">
    <property type="entry name" value="Prenylcys_lyase"/>
</dbReference>
<dbReference type="Gene3D" id="1.10.287.410">
    <property type="match status" value="1"/>
</dbReference>
<dbReference type="OMA" id="INSSRWF"/>
<accession>A0A1C7MKW2</accession>
<evidence type="ECO:0000313" key="13">
    <source>
        <dbReference type="Proteomes" id="UP000092993"/>
    </source>
</evidence>
<protein>
    <recommendedName>
        <fullName evidence="11">Prenylcysteine lyase domain-containing protein</fullName>
    </recommendedName>
</protein>
<dbReference type="EMBL" id="LUGG01000002">
    <property type="protein sequence ID" value="OBZ77505.1"/>
    <property type="molecule type" value="Genomic_DNA"/>
</dbReference>
<keyword evidence="3" id="KW-0285">Flavoprotein</keyword>
<dbReference type="GO" id="GO:0001735">
    <property type="term" value="F:prenylcysteine oxidase activity"/>
    <property type="evidence" value="ECO:0007669"/>
    <property type="project" value="InterPro"/>
</dbReference>
<dbReference type="InterPro" id="IPR029058">
    <property type="entry name" value="AB_hydrolase_fold"/>
</dbReference>
<organism evidence="12 13">
    <name type="scientific">Grifola frondosa</name>
    <name type="common">Maitake</name>
    <name type="synonym">Polyporus frondosus</name>
    <dbReference type="NCBI Taxonomy" id="5627"/>
    <lineage>
        <taxon>Eukaryota</taxon>
        <taxon>Fungi</taxon>
        <taxon>Dikarya</taxon>
        <taxon>Basidiomycota</taxon>
        <taxon>Agaricomycotina</taxon>
        <taxon>Agaricomycetes</taxon>
        <taxon>Polyporales</taxon>
        <taxon>Grifolaceae</taxon>
        <taxon>Grifola</taxon>
    </lineage>
</organism>
<comment type="similarity">
    <text evidence="2">Belongs to the peptidase S10 family.</text>
</comment>
<keyword evidence="13" id="KW-1185">Reference proteome</keyword>
<dbReference type="SUPFAM" id="SSF53474">
    <property type="entry name" value="alpha/beta-Hydrolases"/>
    <property type="match status" value="1"/>
</dbReference>
<keyword evidence="4" id="KW-0121">Carboxypeptidase</keyword>
<feature type="compositionally biased region" description="Basic and acidic residues" evidence="10">
    <location>
        <begin position="660"/>
        <end position="669"/>
    </location>
</feature>
<dbReference type="PROSITE" id="PS00560">
    <property type="entry name" value="CARBOXYPEPT_SER_HIS"/>
    <property type="match status" value="1"/>
</dbReference>
<comment type="cofactor">
    <cofactor evidence="1">
        <name>FAD</name>
        <dbReference type="ChEBI" id="CHEBI:57692"/>
    </cofactor>
</comment>
<keyword evidence="6" id="KW-0378">Hydrolase</keyword>
<dbReference type="Pfam" id="PF00450">
    <property type="entry name" value="Peptidase_S10"/>
    <property type="match status" value="1"/>
</dbReference>
<reference evidence="12 13" key="1">
    <citation type="submission" date="2016-03" db="EMBL/GenBank/DDBJ databases">
        <title>Whole genome sequencing of Grifola frondosa 9006-11.</title>
        <authorList>
            <person name="Min B."/>
            <person name="Park H."/>
            <person name="Kim J.-G."/>
            <person name="Cho H."/>
            <person name="Oh Y.-L."/>
            <person name="Kong W.-S."/>
            <person name="Choi I.-G."/>
        </authorList>
    </citation>
    <scope>NUCLEOTIDE SEQUENCE [LARGE SCALE GENOMIC DNA]</scope>
    <source>
        <strain evidence="12 13">9006-11</strain>
    </source>
</reference>
<dbReference type="InterPro" id="IPR033124">
    <property type="entry name" value="Ser_caboxypep_his_AS"/>
</dbReference>
<evidence type="ECO:0000256" key="5">
    <source>
        <dbReference type="ARBA" id="ARBA00022670"/>
    </source>
</evidence>
<dbReference type="GO" id="GO:0030328">
    <property type="term" value="P:prenylcysteine catabolic process"/>
    <property type="evidence" value="ECO:0007669"/>
    <property type="project" value="InterPro"/>
</dbReference>
<feature type="domain" description="Prenylcysteine lyase" evidence="11">
    <location>
        <begin position="489"/>
        <end position="635"/>
    </location>
</feature>
<evidence type="ECO:0000256" key="10">
    <source>
        <dbReference type="SAM" id="MobiDB-lite"/>
    </source>
</evidence>
<dbReference type="GO" id="GO:0030327">
    <property type="term" value="P:prenylated protein catabolic process"/>
    <property type="evidence" value="ECO:0007669"/>
    <property type="project" value="TreeGrafter"/>
</dbReference>
<proteinExistence type="inferred from homology"/>
<gene>
    <name evidence="12" type="ORF">A0H81_01708</name>
</gene>
<name>A0A1C7MKW2_GRIFR</name>
<keyword evidence="5" id="KW-0645">Protease</keyword>
<dbReference type="OrthoDB" id="437369at2759"/>
<evidence type="ECO:0000256" key="7">
    <source>
        <dbReference type="ARBA" id="ARBA00022827"/>
    </source>
</evidence>
<evidence type="ECO:0000256" key="3">
    <source>
        <dbReference type="ARBA" id="ARBA00022630"/>
    </source>
</evidence>
<dbReference type="InterPro" id="IPR001563">
    <property type="entry name" value="Peptidase_S10"/>
</dbReference>
<dbReference type="InterPro" id="IPR017046">
    <property type="entry name" value="Prenylcysteine_Oxase1"/>
</dbReference>
<dbReference type="Proteomes" id="UP000092993">
    <property type="component" value="Unassembled WGS sequence"/>
</dbReference>
<dbReference type="PANTHER" id="PTHR15944:SF0">
    <property type="entry name" value="PRENYLCYSTEINE LYASE DOMAIN-CONTAINING PROTEIN"/>
    <property type="match status" value="1"/>
</dbReference>
<feature type="region of interest" description="Disordered" evidence="10">
    <location>
        <begin position="649"/>
        <end position="676"/>
    </location>
</feature>
<dbReference type="Pfam" id="PF07156">
    <property type="entry name" value="Prenylcys_lyase"/>
    <property type="match status" value="2"/>
</dbReference>
<evidence type="ECO:0000256" key="1">
    <source>
        <dbReference type="ARBA" id="ARBA00001974"/>
    </source>
</evidence>